<organism evidence="1 2">
    <name type="scientific">Nonomuraea glycinis</name>
    <dbReference type="NCBI Taxonomy" id="2047744"/>
    <lineage>
        <taxon>Bacteria</taxon>
        <taxon>Bacillati</taxon>
        <taxon>Actinomycetota</taxon>
        <taxon>Actinomycetes</taxon>
        <taxon>Streptosporangiales</taxon>
        <taxon>Streptosporangiaceae</taxon>
        <taxon>Nonomuraea</taxon>
    </lineage>
</organism>
<dbReference type="Gene3D" id="3.10.450.50">
    <property type="match status" value="1"/>
</dbReference>
<evidence type="ECO:0000313" key="2">
    <source>
        <dbReference type="Proteomes" id="UP000660745"/>
    </source>
</evidence>
<evidence type="ECO:0008006" key="3">
    <source>
        <dbReference type="Google" id="ProtNLM"/>
    </source>
</evidence>
<dbReference type="Proteomes" id="UP000660745">
    <property type="component" value="Unassembled WGS sequence"/>
</dbReference>
<comment type="caution">
    <text evidence="1">The sequence shown here is derived from an EMBL/GenBank/DDBJ whole genome shotgun (WGS) entry which is preliminary data.</text>
</comment>
<dbReference type="AlphaFoldDB" id="A0A918A841"/>
<protein>
    <recommendedName>
        <fullName evidence="3">DUF4440 domain-containing protein</fullName>
    </recommendedName>
</protein>
<dbReference type="SUPFAM" id="SSF54427">
    <property type="entry name" value="NTF2-like"/>
    <property type="match status" value="1"/>
</dbReference>
<keyword evidence="2" id="KW-1185">Reference proteome</keyword>
<proteinExistence type="predicted"/>
<evidence type="ECO:0000313" key="1">
    <source>
        <dbReference type="EMBL" id="GGP10046.1"/>
    </source>
</evidence>
<reference evidence="1" key="1">
    <citation type="journal article" date="2014" name="Int. J. Syst. Evol. Microbiol.">
        <title>Complete genome sequence of Corynebacterium casei LMG S-19264T (=DSM 44701T), isolated from a smear-ripened cheese.</title>
        <authorList>
            <consortium name="US DOE Joint Genome Institute (JGI-PGF)"/>
            <person name="Walter F."/>
            <person name="Albersmeier A."/>
            <person name="Kalinowski J."/>
            <person name="Ruckert C."/>
        </authorList>
    </citation>
    <scope>NUCLEOTIDE SEQUENCE</scope>
    <source>
        <strain evidence="1">CGMCC 4.7430</strain>
    </source>
</reference>
<dbReference type="RefSeq" id="WP_189140949.1">
    <property type="nucleotide sequence ID" value="NZ_BMNK01000008.1"/>
</dbReference>
<reference evidence="1" key="2">
    <citation type="submission" date="2020-09" db="EMBL/GenBank/DDBJ databases">
        <authorList>
            <person name="Sun Q."/>
            <person name="Zhou Y."/>
        </authorList>
    </citation>
    <scope>NUCLEOTIDE SEQUENCE</scope>
    <source>
        <strain evidence="1">CGMCC 4.7430</strain>
    </source>
</reference>
<gene>
    <name evidence="1" type="ORF">GCM10012278_48130</name>
</gene>
<accession>A0A918A841</accession>
<dbReference type="EMBL" id="BMNK01000008">
    <property type="protein sequence ID" value="GGP10046.1"/>
    <property type="molecule type" value="Genomic_DNA"/>
</dbReference>
<sequence>MSTMSIAGQVRQVYRNSDGTEDVGTPLFVMAEEDGRWRLTACQNTSVLSGD</sequence>
<name>A0A918A841_9ACTN</name>
<dbReference type="InterPro" id="IPR032710">
    <property type="entry name" value="NTF2-like_dom_sf"/>
</dbReference>